<reference evidence="2" key="1">
    <citation type="journal article" date="2021" name="Nat. Commun.">
        <title>Genetic determinants of endophytism in the Arabidopsis root mycobiome.</title>
        <authorList>
            <person name="Mesny F."/>
            <person name="Miyauchi S."/>
            <person name="Thiergart T."/>
            <person name="Pickel B."/>
            <person name="Atanasova L."/>
            <person name="Karlsson M."/>
            <person name="Huettel B."/>
            <person name="Barry K.W."/>
            <person name="Haridas S."/>
            <person name="Chen C."/>
            <person name="Bauer D."/>
            <person name="Andreopoulos W."/>
            <person name="Pangilinan J."/>
            <person name="LaButti K."/>
            <person name="Riley R."/>
            <person name="Lipzen A."/>
            <person name="Clum A."/>
            <person name="Drula E."/>
            <person name="Henrissat B."/>
            <person name="Kohler A."/>
            <person name="Grigoriev I.V."/>
            <person name="Martin F.M."/>
            <person name="Hacquard S."/>
        </authorList>
    </citation>
    <scope>NUCLEOTIDE SEQUENCE</scope>
    <source>
        <strain evidence="2">MPI-SDFR-AT-0120</strain>
    </source>
</reference>
<comment type="caution">
    <text evidence="2">The sequence shown here is derived from an EMBL/GenBank/DDBJ whole genome shotgun (WGS) entry which is preliminary data.</text>
</comment>
<organism evidence="2 3">
    <name type="scientific">Paraphoma chrysanthemicola</name>
    <dbReference type="NCBI Taxonomy" id="798071"/>
    <lineage>
        <taxon>Eukaryota</taxon>
        <taxon>Fungi</taxon>
        <taxon>Dikarya</taxon>
        <taxon>Ascomycota</taxon>
        <taxon>Pezizomycotina</taxon>
        <taxon>Dothideomycetes</taxon>
        <taxon>Pleosporomycetidae</taxon>
        <taxon>Pleosporales</taxon>
        <taxon>Pleosporineae</taxon>
        <taxon>Phaeosphaeriaceae</taxon>
        <taxon>Paraphoma</taxon>
    </lineage>
</organism>
<accession>A0A8K0QVZ4</accession>
<feature type="region of interest" description="Disordered" evidence="1">
    <location>
        <begin position="159"/>
        <end position="206"/>
    </location>
</feature>
<evidence type="ECO:0000313" key="3">
    <source>
        <dbReference type="Proteomes" id="UP000813461"/>
    </source>
</evidence>
<dbReference type="EMBL" id="JAGMVJ010000019">
    <property type="protein sequence ID" value="KAH7076028.1"/>
    <property type="molecule type" value="Genomic_DNA"/>
</dbReference>
<protein>
    <submittedName>
        <fullName evidence="2">Uncharacterized protein</fullName>
    </submittedName>
</protein>
<evidence type="ECO:0000313" key="2">
    <source>
        <dbReference type="EMBL" id="KAH7076028.1"/>
    </source>
</evidence>
<dbReference type="Proteomes" id="UP000813461">
    <property type="component" value="Unassembled WGS sequence"/>
</dbReference>
<gene>
    <name evidence="2" type="ORF">FB567DRAFT_596655</name>
</gene>
<name>A0A8K0QVZ4_9PLEO</name>
<dbReference type="AlphaFoldDB" id="A0A8K0QVZ4"/>
<feature type="compositionally biased region" description="Basic and acidic residues" evidence="1">
    <location>
        <begin position="184"/>
        <end position="206"/>
    </location>
</feature>
<sequence length="206" mass="23138">MKTNYYLNMGPMGYAYSDRTEVTVLRGYSHCLITTQTSQIEETQFGQEPATRRSAAGYHPFGKCPPEFSRLHLIYQYCLPGIESLIPDTSLHDHTVEAFLHQPTYHLEIIRAPGRKDIFVNDETTITHAPAFFISPMPITDLPPQCHSLPTHPTSTIALSPSTDPSTSFREIQGADTTPAGEKTYFKPHVEGRDPKFLRDHSSSQT</sequence>
<feature type="compositionally biased region" description="Polar residues" evidence="1">
    <location>
        <begin position="159"/>
        <end position="170"/>
    </location>
</feature>
<evidence type="ECO:0000256" key="1">
    <source>
        <dbReference type="SAM" id="MobiDB-lite"/>
    </source>
</evidence>
<dbReference type="OrthoDB" id="4062651at2759"/>
<proteinExistence type="predicted"/>
<keyword evidence="3" id="KW-1185">Reference proteome</keyword>